<dbReference type="GO" id="GO:0071169">
    <property type="term" value="P:establishment of protein localization to chromatin"/>
    <property type="evidence" value="ECO:0007669"/>
    <property type="project" value="TreeGrafter"/>
</dbReference>
<feature type="region of interest" description="Disordered" evidence="7">
    <location>
        <begin position="551"/>
        <end position="652"/>
    </location>
</feature>
<name>M7XSX7_RHOT1</name>
<dbReference type="eggNOG" id="KOG1020">
    <property type="taxonomic scope" value="Eukaryota"/>
</dbReference>
<proteinExistence type="inferred from homology"/>
<dbReference type="GO" id="GO:0140588">
    <property type="term" value="P:chromatin looping"/>
    <property type="evidence" value="ECO:0007669"/>
    <property type="project" value="InterPro"/>
</dbReference>
<feature type="compositionally biased region" description="Low complexity" evidence="7">
    <location>
        <begin position="9"/>
        <end position="26"/>
    </location>
</feature>
<feature type="compositionally biased region" description="Gly residues" evidence="7">
    <location>
        <begin position="412"/>
        <end position="423"/>
    </location>
</feature>
<evidence type="ECO:0000256" key="5">
    <source>
        <dbReference type="ARBA" id="ARBA00023306"/>
    </source>
</evidence>
<feature type="compositionally biased region" description="Basic residues" evidence="7">
    <location>
        <begin position="565"/>
        <end position="579"/>
    </location>
</feature>
<dbReference type="Proteomes" id="UP000016926">
    <property type="component" value="Unassembled WGS sequence"/>
</dbReference>
<dbReference type="Pfam" id="PF12830">
    <property type="entry name" value="Nipped-B_C"/>
    <property type="match status" value="1"/>
</dbReference>
<feature type="compositionally biased region" description="Basic residues" evidence="7">
    <location>
        <begin position="617"/>
        <end position="631"/>
    </location>
</feature>
<dbReference type="PANTHER" id="PTHR21704">
    <property type="entry name" value="NIPPED-B-LIKE PROTEIN DELANGIN SCC2-RELATED"/>
    <property type="match status" value="1"/>
</dbReference>
<dbReference type="GO" id="GO:1990414">
    <property type="term" value="P:replication-born double-strand break repair via sister chromatid exchange"/>
    <property type="evidence" value="ECO:0007669"/>
    <property type="project" value="TreeGrafter"/>
</dbReference>
<evidence type="ECO:0000256" key="4">
    <source>
        <dbReference type="ARBA" id="ARBA00023242"/>
    </source>
</evidence>
<evidence type="ECO:0000256" key="7">
    <source>
        <dbReference type="SAM" id="MobiDB-lite"/>
    </source>
</evidence>
<feature type="compositionally biased region" description="Low complexity" evidence="7">
    <location>
        <begin position="1917"/>
        <end position="1932"/>
    </location>
</feature>
<dbReference type="GO" id="GO:0061775">
    <property type="term" value="F:cohesin loader activity"/>
    <property type="evidence" value="ECO:0007669"/>
    <property type="project" value="InterPro"/>
</dbReference>
<dbReference type="RefSeq" id="XP_016274447.1">
    <property type="nucleotide sequence ID" value="XM_016421326.1"/>
</dbReference>
<dbReference type="GO" id="GO:0034087">
    <property type="term" value="P:establishment of mitotic sister chromatid cohesion"/>
    <property type="evidence" value="ECO:0007669"/>
    <property type="project" value="TreeGrafter"/>
</dbReference>
<dbReference type="OrthoDB" id="418242at2759"/>
<feature type="compositionally biased region" description="Pro residues" evidence="7">
    <location>
        <begin position="194"/>
        <end position="210"/>
    </location>
</feature>
<dbReference type="SUPFAM" id="SSF48371">
    <property type="entry name" value="ARM repeat"/>
    <property type="match status" value="1"/>
</dbReference>
<evidence type="ECO:0000256" key="6">
    <source>
        <dbReference type="RuleBase" id="RU364107"/>
    </source>
</evidence>
<feature type="compositionally biased region" description="Low complexity" evidence="7">
    <location>
        <begin position="236"/>
        <end position="257"/>
    </location>
</feature>
<keyword evidence="5 6" id="KW-0131">Cell cycle</keyword>
<dbReference type="GeneID" id="27371683"/>
<comment type="subcellular location">
    <subcellularLocation>
        <location evidence="1 6">Nucleus</location>
    </subcellularLocation>
</comment>
<dbReference type="GO" id="GO:0090694">
    <property type="term" value="C:Scc2-Scc4 cohesin loading complex"/>
    <property type="evidence" value="ECO:0007669"/>
    <property type="project" value="TreeGrafter"/>
</dbReference>
<feature type="compositionally biased region" description="Polar residues" evidence="7">
    <location>
        <begin position="366"/>
        <end position="386"/>
    </location>
</feature>
<accession>M7XSX7</accession>
<feature type="compositionally biased region" description="Basic and acidic residues" evidence="7">
    <location>
        <begin position="223"/>
        <end position="235"/>
    </location>
</feature>
<dbReference type="InterPro" id="IPR026003">
    <property type="entry name" value="Cohesin_HEAT"/>
</dbReference>
<dbReference type="PANTHER" id="PTHR21704:SF18">
    <property type="entry name" value="NIPPED-B-LIKE PROTEIN"/>
    <property type="match status" value="1"/>
</dbReference>
<dbReference type="GO" id="GO:0010468">
    <property type="term" value="P:regulation of gene expression"/>
    <property type="evidence" value="ECO:0007669"/>
    <property type="project" value="InterPro"/>
</dbReference>
<feature type="region of interest" description="Disordered" evidence="7">
    <location>
        <begin position="1"/>
        <end position="26"/>
    </location>
</feature>
<evidence type="ECO:0000256" key="3">
    <source>
        <dbReference type="ARBA" id="ARBA00022737"/>
    </source>
</evidence>
<sequence>MPPDPPHAHSPSPSTSSASASQQAIASSARGIVKGWAVGSGLEGAGDVVSHLPPILPSHPSFFPQLTTAIPPTHLDPSSSSLVPTDPLFSQYSRELAGFMAPQQQSAQHEAWRLQQLAGVLGLSEVRGEMDEMRRVFANGGLYGGLPPLQPPYPVLTHNTPLPPPPLPPSALSSAFLSSDLVPPPSATSFTGPSNPPGPRHLAPPPPHQPTPDAAIRSLVNEHTSRAKAEARAREQAQAQAMQRSFSAGSAGGSSAAEPSTPSHPGRTLSNGHAAGFAAPAQPFGTVPASSPDPLLMQSEPASEHKARRIVSATVSGVRYDQGAGPSSQGAHGLSRKRSSDSDVSSHFSSPLKPNAPGSGLASQFGPRSSQGEITPSTTNGRTTSLGEPFTGAESAVKRFKLESGQPAVGSSGRGAPGTGGTTGASDAVERLSDLLSDVFNADDSMVDDTSAAQVEDKQKHLRSPGKASPQKQPRFLRVSAVSASSGLPLLHTDTLRKMGSLVRTIASKNKAEELVEEVEESGVGRWLKVLERSWEGISGEGWEGWDVQAALPKEDEGAAPPTKGKGKAKKAPGGKGRKGSASPAKKGKGKGKERAQEDYEDDDELDMLASSPIKAPTRRSTRSPSPHRAKSATADAPDSDEDDSQRTVTSATYWDADPSRLQTAESALRDLADALIAIRLALDILTLPSVSLPKHLFSSEYLLALVSALRRTLDNCIVPILSAPGTSPLAELASIRLRDKIAEACDGLVQATQSLASLVKQEDLGDELVIAISYFSLEPYFHEAPPTTGRSAAGGKDASPVVHSIKALRLAALAVIQAVYARFPEQRSWIVEEVLGNLGRAELASGTTAAKKAKGGIRLRTGATIQTVSALLLHLVQTCPADLQLEVRKKLAQHAARANASSSQITTDGDVDMEDLGVGRRLLDDEDKEDEDDSGQDVFDSIQRRLVGPALEQANKAARTIVGFLLQRSAKAGKTTGAAADTEYRAVLDHLVADLLATLRLPEWPGAEVLLTVLCRSMMATLADPKSSHENNALKGIALEHLGNIASRICKDLAAAPGNLPSLRDLVSAQDVDGLEKVFAAEKAVLEHLAKTERSTGQSEGALAFMRADYANDLLQARQHAVSEDASQDDQRQALVKRLGILIEEVWNDEPMEDVFGPSPEDSQPKVDGLALDLWRSSTLPSMYQALLDRIVDASESTQVTLRTKALRAVSLVVAQDPDLFHQDNIRRTIENRMLDSSPAVRDATIELVGKYVVSRPDLARHYLPKLGERISDTGLSVRRRVVKLLKVLYGVVDDEEQRVDICRRLVYRVLDEDDGIKELAVDAVEDLWFGATPKSAQQDDAARLAQLASIITQTTGNFKERPPPVDEALRAIMAKHAEKGTKPPLDRLREVIESLVDGLVEDDRSMNLVAGIKTVFILSAVDASLLSTQKATLLLPFLKSATTTEEQVISDYLLRIFRAAVVAMPKTSSKFGKDLQTALMPMLNKPSQSTLQEVMACFCAVVHGQTQDFTTMIRVFGVTLGRLQGEAQKLTKAENATAVNTRQLPILCYMTGLLCEHGDFDRLREEQPDTKDLIDLITPGSIAEHTFATLLRVHSLQLPSQVKPAVLTSLGFIYRAHPTLMMHASSTAIMDAIFDSPNPALHVQVLRIIQDFLASQERAAASVASSTTDRKAKKKGNAGVKMEELVGNVEGFADSGVASAIAQRYLNRIVDASLSPNPTMQRIGVDLLSTIARSGFSHPLSLSPTLVALTASPDPQLSAKAFSTLSLLHQKHASLLATRFLEPAKSTHGFLAASSPDEPARGFRGDPPESMLGRWYALLHKEKRQVQLDYLRTLSRAFEVDLGAKCDESDVSFARFLAESLSTLDYKRTEEPLLVISYLNSALAVSGLQVLHALEMGLKGGGGLVAATKRGAGGSPKKSAAGTPAAAAAADDADEQDTPPSPDLARQSVISGLALLLRDHLKQLYGITDAKLAKYVVGKKSAMGDKAVTRRPDAPLALGLDSYDRMPFALKPMSGEEDLVEQRATYIRLIAEDGTIGAMEELEAAGAEGEAD</sequence>
<feature type="compositionally biased region" description="Low complexity" evidence="7">
    <location>
        <begin position="170"/>
        <end position="181"/>
    </location>
</feature>
<dbReference type="GO" id="GO:0003682">
    <property type="term" value="F:chromatin binding"/>
    <property type="evidence" value="ECO:0007669"/>
    <property type="project" value="TreeGrafter"/>
</dbReference>
<evidence type="ECO:0000313" key="9">
    <source>
        <dbReference type="EMBL" id="EMS23328.1"/>
    </source>
</evidence>
<evidence type="ECO:0000259" key="8">
    <source>
        <dbReference type="Pfam" id="PF12830"/>
    </source>
</evidence>
<keyword evidence="4 6" id="KW-0539">Nucleus</keyword>
<feature type="region of interest" description="Disordered" evidence="7">
    <location>
        <begin position="450"/>
        <end position="476"/>
    </location>
</feature>
<evidence type="ECO:0000313" key="10">
    <source>
        <dbReference type="Proteomes" id="UP000016926"/>
    </source>
</evidence>
<dbReference type="InterPro" id="IPR033031">
    <property type="entry name" value="Scc2/Nipped-B"/>
</dbReference>
<dbReference type="Gene3D" id="1.25.10.10">
    <property type="entry name" value="Leucine-rich Repeat Variant"/>
    <property type="match status" value="1"/>
</dbReference>
<dbReference type="InterPro" id="IPR024986">
    <property type="entry name" value="Nipped-B_C"/>
</dbReference>
<organism evidence="9 10">
    <name type="scientific">Rhodotorula toruloides (strain NP11)</name>
    <name type="common">Yeast</name>
    <name type="synonym">Rhodosporidium toruloides</name>
    <dbReference type="NCBI Taxonomy" id="1130832"/>
    <lineage>
        <taxon>Eukaryota</taxon>
        <taxon>Fungi</taxon>
        <taxon>Dikarya</taxon>
        <taxon>Basidiomycota</taxon>
        <taxon>Pucciniomycotina</taxon>
        <taxon>Microbotryomycetes</taxon>
        <taxon>Sporidiobolales</taxon>
        <taxon>Sporidiobolaceae</taxon>
        <taxon>Rhodotorula</taxon>
    </lineage>
</organism>
<gene>
    <name evidence="9" type="ORF">RHTO_07670</name>
</gene>
<evidence type="ECO:0000256" key="2">
    <source>
        <dbReference type="ARBA" id="ARBA00009252"/>
    </source>
</evidence>
<feature type="region of interest" description="Disordered" evidence="7">
    <location>
        <begin position="154"/>
        <end position="426"/>
    </location>
</feature>
<reference evidence="9 10" key="1">
    <citation type="journal article" date="2012" name="Nat. Commun.">
        <title>A multi-omic map of the lipid-producing yeast Rhodosporidium toruloides.</title>
        <authorList>
            <person name="Zhu Z."/>
            <person name="Zhang S."/>
            <person name="Liu H."/>
            <person name="Shen H."/>
            <person name="Lin X."/>
            <person name="Yang F."/>
            <person name="Zhou Y.J."/>
            <person name="Jin G."/>
            <person name="Ye M."/>
            <person name="Zou H."/>
            <person name="Zou H."/>
            <person name="Zhao Z.K."/>
        </authorList>
    </citation>
    <scope>NUCLEOTIDE SEQUENCE [LARGE SCALE GENOMIC DNA]</scope>
    <source>
        <strain evidence="9 10">NP11</strain>
    </source>
</reference>
<feature type="compositionally biased region" description="Low complexity" evidence="7">
    <location>
        <begin position="274"/>
        <end position="285"/>
    </location>
</feature>
<dbReference type="InterPro" id="IPR011989">
    <property type="entry name" value="ARM-like"/>
</dbReference>
<keyword evidence="3 6" id="KW-0677">Repeat</keyword>
<dbReference type="Pfam" id="PF12765">
    <property type="entry name" value="Cohesin_HEAT"/>
    <property type="match status" value="1"/>
</dbReference>
<dbReference type="InterPro" id="IPR016024">
    <property type="entry name" value="ARM-type_fold"/>
</dbReference>
<feature type="compositionally biased region" description="Polar residues" evidence="7">
    <location>
        <begin position="258"/>
        <end position="271"/>
    </location>
</feature>
<dbReference type="HOGENOM" id="CLU_000655_0_0_1"/>
<keyword evidence="10" id="KW-1185">Reference proteome</keyword>
<feature type="region of interest" description="Disordered" evidence="7">
    <location>
        <begin position="1912"/>
        <end position="1946"/>
    </location>
</feature>
<protein>
    <recommendedName>
        <fullName evidence="6">Sister chromatid cohesion protein</fullName>
    </recommendedName>
</protein>
<dbReference type="CDD" id="cd23958">
    <property type="entry name" value="SCC2"/>
    <property type="match status" value="1"/>
</dbReference>
<evidence type="ECO:0000256" key="1">
    <source>
        <dbReference type="ARBA" id="ARBA00004123"/>
    </source>
</evidence>
<feature type="domain" description="Sister chromatid cohesion C-terminal" evidence="8">
    <location>
        <begin position="1700"/>
        <end position="1883"/>
    </location>
</feature>
<dbReference type="EMBL" id="KB722648">
    <property type="protein sequence ID" value="EMS23328.1"/>
    <property type="molecule type" value="Genomic_DNA"/>
</dbReference>
<comment type="similarity">
    <text evidence="2 6">Belongs to the SCC2/Nipped-B family.</text>
</comment>